<feature type="chain" id="PRO_5034537662" evidence="1">
    <location>
        <begin position="26"/>
        <end position="197"/>
    </location>
</feature>
<proteinExistence type="predicted"/>
<feature type="domain" description="Farnesoic acid O-methyl transferase" evidence="2">
    <location>
        <begin position="128"/>
        <end position="192"/>
    </location>
</feature>
<dbReference type="RefSeq" id="XP_022100078.1">
    <property type="nucleotide sequence ID" value="XM_022244386.1"/>
</dbReference>
<dbReference type="Proteomes" id="UP000694845">
    <property type="component" value="Unplaced"/>
</dbReference>
<dbReference type="AlphaFoldDB" id="A0A8B7Z373"/>
<feature type="signal peptide" evidence="1">
    <location>
        <begin position="1"/>
        <end position="25"/>
    </location>
</feature>
<gene>
    <name evidence="4" type="primary">LOC110984330</name>
</gene>
<keyword evidence="3" id="KW-1185">Reference proteome</keyword>
<evidence type="ECO:0000313" key="4">
    <source>
        <dbReference type="RefSeq" id="XP_022100078.1"/>
    </source>
</evidence>
<protein>
    <submittedName>
        <fullName evidence="4">Uncharacterized protein LOC110984330 isoform X2</fullName>
    </submittedName>
</protein>
<dbReference type="Pfam" id="PF12248">
    <property type="entry name" value="Methyltransf_FA"/>
    <property type="match status" value="1"/>
</dbReference>
<accession>A0A8B7Z373</accession>
<reference evidence="4" key="1">
    <citation type="submission" date="2025-08" db="UniProtKB">
        <authorList>
            <consortium name="RefSeq"/>
        </authorList>
    </citation>
    <scope>IDENTIFICATION</scope>
</reference>
<evidence type="ECO:0000256" key="1">
    <source>
        <dbReference type="SAM" id="SignalP"/>
    </source>
</evidence>
<keyword evidence="1" id="KW-0732">Signal</keyword>
<organism evidence="3 4">
    <name type="scientific">Acanthaster planci</name>
    <name type="common">Crown-of-thorns starfish</name>
    <dbReference type="NCBI Taxonomy" id="133434"/>
    <lineage>
        <taxon>Eukaryota</taxon>
        <taxon>Metazoa</taxon>
        <taxon>Echinodermata</taxon>
        <taxon>Eleutherozoa</taxon>
        <taxon>Asterozoa</taxon>
        <taxon>Asteroidea</taxon>
        <taxon>Valvatacea</taxon>
        <taxon>Valvatida</taxon>
        <taxon>Acanthasteridae</taxon>
        <taxon>Acanthaster</taxon>
    </lineage>
</organism>
<sequence>MVNKMSTTMCNLRLLLLSTPMIVLSLSSVEGTACCALAVAEAGEDFTALRDKTFAAFRQECRVKDSTPCPFTTEPATPHQFDFVLRPIIPPFRLDFTLRAPKDAIVALAEDMTEDSIFAEIGGNTVHDEAGIVSDVESRPFWIEYKGGVVTVGKGGQTEAFMEWDAASYHDKFPVPVHVGISTYQSYGNWVFYTFCK</sequence>
<evidence type="ECO:0000313" key="3">
    <source>
        <dbReference type="Proteomes" id="UP000694845"/>
    </source>
</evidence>
<dbReference type="OrthoDB" id="2142040at2759"/>
<dbReference type="InterPro" id="IPR022041">
    <property type="entry name" value="Methyltransf_FA"/>
</dbReference>
<dbReference type="GeneID" id="110984330"/>
<evidence type="ECO:0000259" key="2">
    <source>
        <dbReference type="Pfam" id="PF12248"/>
    </source>
</evidence>
<name>A0A8B7Z373_ACAPL</name>